<evidence type="ECO:0000259" key="11">
    <source>
        <dbReference type="PROSITE" id="PS50110"/>
    </source>
</evidence>
<keyword evidence="8 9" id="KW-0804">Transcription</keyword>
<proteinExistence type="predicted"/>
<comment type="caution">
    <text evidence="12">The sequence shown here is derived from an EMBL/GenBank/DDBJ whole genome shotgun (WGS) entry which is preliminary data.</text>
</comment>
<dbReference type="GO" id="GO:0005737">
    <property type="term" value="C:cytoplasm"/>
    <property type="evidence" value="ECO:0007669"/>
    <property type="project" value="UniProtKB-SubCell"/>
</dbReference>
<reference evidence="12" key="1">
    <citation type="journal article" date="2021" name="PeerJ">
        <title>Extensive microbial diversity within the chicken gut microbiome revealed by metagenomics and culture.</title>
        <authorList>
            <person name="Gilroy R."/>
            <person name="Ravi A."/>
            <person name="Getino M."/>
            <person name="Pursley I."/>
            <person name="Horton D.L."/>
            <person name="Alikhan N.F."/>
            <person name="Baker D."/>
            <person name="Gharbi K."/>
            <person name="Hall N."/>
            <person name="Watson M."/>
            <person name="Adriaenssens E.M."/>
            <person name="Foster-Nyarko E."/>
            <person name="Jarju S."/>
            <person name="Secka A."/>
            <person name="Antonio M."/>
            <person name="Oren A."/>
            <person name="Chaudhuri R.R."/>
            <person name="La Ragione R."/>
            <person name="Hildebrand F."/>
            <person name="Pallen M.J."/>
        </authorList>
    </citation>
    <scope>NUCLEOTIDE SEQUENCE</scope>
    <source>
        <strain evidence="12">CHK160-4876</strain>
    </source>
</reference>
<dbReference type="Pfam" id="PF20714">
    <property type="entry name" value="HTH_64"/>
    <property type="match status" value="1"/>
</dbReference>
<sequence>MYDVLIVEDDFYVANLHEKYVEQHENFRVVFSARTKADVLTYLATHQAPQLILLDRYIPDVEGFDLLWQLRTTYPSIDIMMITAAKDSDVIQQALHAGVVDYLIKPVELTRFNASLTRFVARKEMLKQGQLGQQTIDILLGITHDTKTQHYPKGIDASTLHKIEAALRTTEQGLTAVSLATQLGISRSTARRYLEYLVSVNRLVAELQYGDVGRPERHYKKP</sequence>
<dbReference type="SUPFAM" id="SSF52172">
    <property type="entry name" value="CheY-like"/>
    <property type="match status" value="1"/>
</dbReference>
<keyword evidence="5 9" id="KW-0805">Transcription regulation</keyword>
<dbReference type="PROSITE" id="PS50110">
    <property type="entry name" value="RESPONSE_REGULATORY"/>
    <property type="match status" value="1"/>
</dbReference>
<dbReference type="Pfam" id="PF00072">
    <property type="entry name" value="Response_reg"/>
    <property type="match status" value="1"/>
</dbReference>
<keyword evidence="7 9" id="KW-0010">Activator</keyword>
<evidence type="ECO:0000256" key="6">
    <source>
        <dbReference type="ARBA" id="ARBA00023125"/>
    </source>
</evidence>
<dbReference type="InterPro" id="IPR011006">
    <property type="entry name" value="CheY-like_superfamily"/>
</dbReference>
<accession>A0A921NBE2</accession>
<feature type="modified residue" description="4-aspartylphosphate" evidence="10">
    <location>
        <position position="55"/>
    </location>
</feature>
<evidence type="ECO:0000256" key="4">
    <source>
        <dbReference type="ARBA" id="ARBA00023012"/>
    </source>
</evidence>
<evidence type="ECO:0000256" key="10">
    <source>
        <dbReference type="PROSITE-ProRule" id="PRU00169"/>
    </source>
</evidence>
<dbReference type="Proteomes" id="UP000700212">
    <property type="component" value="Unassembled WGS sequence"/>
</dbReference>
<dbReference type="InterPro" id="IPR048714">
    <property type="entry name" value="DpiA-like_HTH"/>
</dbReference>
<dbReference type="InterPro" id="IPR024187">
    <property type="entry name" value="Sig_transdc_resp-reg_cit/mal"/>
</dbReference>
<organism evidence="12 13">
    <name type="scientific">Metalysinibacillus jejuensis</name>
    <dbReference type="NCBI Taxonomy" id="914327"/>
    <lineage>
        <taxon>Bacteria</taxon>
        <taxon>Bacillati</taxon>
        <taxon>Bacillota</taxon>
        <taxon>Bacilli</taxon>
        <taxon>Bacillales</taxon>
        <taxon>Caryophanaceae</taxon>
        <taxon>Metalysinibacillus</taxon>
    </lineage>
</organism>
<keyword evidence="4 9" id="KW-0902">Two-component regulatory system</keyword>
<evidence type="ECO:0000256" key="7">
    <source>
        <dbReference type="ARBA" id="ARBA00023159"/>
    </source>
</evidence>
<gene>
    <name evidence="12" type="ORF">K8V30_04400</name>
</gene>
<dbReference type="GO" id="GO:0000156">
    <property type="term" value="F:phosphorelay response regulator activity"/>
    <property type="evidence" value="ECO:0007669"/>
    <property type="project" value="TreeGrafter"/>
</dbReference>
<dbReference type="Gene3D" id="3.40.50.2300">
    <property type="match status" value="1"/>
</dbReference>
<evidence type="ECO:0000313" key="12">
    <source>
        <dbReference type="EMBL" id="HJH10929.1"/>
    </source>
</evidence>
<evidence type="ECO:0000313" key="13">
    <source>
        <dbReference type="Proteomes" id="UP000700212"/>
    </source>
</evidence>
<evidence type="ECO:0000256" key="2">
    <source>
        <dbReference type="ARBA" id="ARBA00022490"/>
    </source>
</evidence>
<keyword evidence="2 9" id="KW-0963">Cytoplasm</keyword>
<keyword evidence="6 9" id="KW-0238">DNA-binding</keyword>
<dbReference type="InterPro" id="IPR051271">
    <property type="entry name" value="2C-system_Tx_regulators"/>
</dbReference>
<dbReference type="AlphaFoldDB" id="A0A921NBE2"/>
<name>A0A921NBE2_9BACL</name>
<feature type="domain" description="Response regulatory" evidence="11">
    <location>
        <begin position="3"/>
        <end position="120"/>
    </location>
</feature>
<dbReference type="GO" id="GO:0003677">
    <property type="term" value="F:DNA binding"/>
    <property type="evidence" value="ECO:0007669"/>
    <property type="project" value="UniProtKB-KW"/>
</dbReference>
<dbReference type="SMART" id="SM00448">
    <property type="entry name" value="REC"/>
    <property type="match status" value="1"/>
</dbReference>
<dbReference type="PANTHER" id="PTHR45526">
    <property type="entry name" value="TRANSCRIPTIONAL REGULATORY PROTEIN DPIA"/>
    <property type="match status" value="1"/>
</dbReference>
<comment type="subcellular location">
    <subcellularLocation>
        <location evidence="1 9">Cytoplasm</location>
    </subcellularLocation>
</comment>
<protein>
    <recommendedName>
        <fullName evidence="9">Transcriptional regulatory protein</fullName>
    </recommendedName>
</protein>
<evidence type="ECO:0000256" key="1">
    <source>
        <dbReference type="ARBA" id="ARBA00004496"/>
    </source>
</evidence>
<evidence type="ECO:0000256" key="8">
    <source>
        <dbReference type="ARBA" id="ARBA00023163"/>
    </source>
</evidence>
<keyword evidence="3 10" id="KW-0597">Phosphoprotein</keyword>
<reference evidence="12" key="2">
    <citation type="submission" date="2021-09" db="EMBL/GenBank/DDBJ databases">
        <authorList>
            <person name="Gilroy R."/>
        </authorList>
    </citation>
    <scope>NUCLEOTIDE SEQUENCE</scope>
    <source>
        <strain evidence="12">CHK160-4876</strain>
    </source>
</reference>
<evidence type="ECO:0000256" key="3">
    <source>
        <dbReference type="ARBA" id="ARBA00022553"/>
    </source>
</evidence>
<dbReference type="PANTHER" id="PTHR45526:SF6">
    <property type="entry name" value="TRANSCRIPTIONAL REGULATORY PROTEIN CITT"/>
    <property type="match status" value="1"/>
</dbReference>
<dbReference type="InterPro" id="IPR001789">
    <property type="entry name" value="Sig_transdc_resp-reg_receiver"/>
</dbReference>
<evidence type="ECO:0000256" key="9">
    <source>
        <dbReference type="PIRNR" id="PIRNR006171"/>
    </source>
</evidence>
<dbReference type="EMBL" id="DYTV01000054">
    <property type="protein sequence ID" value="HJH10929.1"/>
    <property type="molecule type" value="Genomic_DNA"/>
</dbReference>
<dbReference type="PIRSF" id="PIRSF006171">
    <property type="entry name" value="RR_citrat_malat"/>
    <property type="match status" value="1"/>
</dbReference>
<evidence type="ECO:0000256" key="5">
    <source>
        <dbReference type="ARBA" id="ARBA00023015"/>
    </source>
</evidence>
<dbReference type="GO" id="GO:0003700">
    <property type="term" value="F:DNA-binding transcription factor activity"/>
    <property type="evidence" value="ECO:0007669"/>
    <property type="project" value="InterPro"/>
</dbReference>